<keyword evidence="4 6" id="KW-1133">Transmembrane helix</keyword>
<evidence type="ECO:0000313" key="9">
    <source>
        <dbReference type="Proteomes" id="UP000289497"/>
    </source>
</evidence>
<dbReference type="Proteomes" id="UP000289497">
    <property type="component" value="Chromosome"/>
</dbReference>
<proteinExistence type="predicted"/>
<feature type="domain" description="RDD" evidence="7">
    <location>
        <begin position="6"/>
        <end position="178"/>
    </location>
</feature>
<dbReference type="Pfam" id="PF06271">
    <property type="entry name" value="RDD"/>
    <property type="match status" value="1"/>
</dbReference>
<dbReference type="PANTHER" id="PTHR36115:SF9">
    <property type="entry name" value="LMO1584 PROTEIN"/>
    <property type="match status" value="1"/>
</dbReference>
<evidence type="ECO:0000256" key="3">
    <source>
        <dbReference type="ARBA" id="ARBA00022692"/>
    </source>
</evidence>
<gene>
    <name evidence="8" type="primary">MCYN0488</name>
    <name evidence="8" type="ORF">NCTC10179_00072</name>
</gene>
<evidence type="ECO:0000256" key="4">
    <source>
        <dbReference type="ARBA" id="ARBA00022989"/>
    </source>
</evidence>
<feature type="transmembrane region" description="Helical" evidence="6">
    <location>
        <begin position="141"/>
        <end position="166"/>
    </location>
</feature>
<dbReference type="InterPro" id="IPR051791">
    <property type="entry name" value="Pra-immunoreactive"/>
</dbReference>
<keyword evidence="9" id="KW-1185">Reference proteome</keyword>
<accession>A0A449B5R1</accession>
<name>A0A449B5R1_9BACT</name>
<keyword evidence="2" id="KW-1003">Cell membrane</keyword>
<dbReference type="AlphaFoldDB" id="A0A449B5R1"/>
<dbReference type="PANTHER" id="PTHR36115">
    <property type="entry name" value="PROLINE-RICH ANTIGEN HOMOLOG-RELATED"/>
    <property type="match status" value="1"/>
</dbReference>
<dbReference type="OrthoDB" id="399320at2"/>
<comment type="subcellular location">
    <subcellularLocation>
        <location evidence="1">Cell membrane</location>
        <topology evidence="1">Multi-pass membrane protein</topology>
    </subcellularLocation>
</comment>
<dbReference type="RefSeq" id="WP_036434133.1">
    <property type="nucleotide sequence ID" value="NZ_LR215039.1"/>
</dbReference>
<protein>
    <submittedName>
        <fullName evidence="8">RDD family protein</fullName>
    </submittedName>
</protein>
<evidence type="ECO:0000256" key="5">
    <source>
        <dbReference type="ARBA" id="ARBA00023136"/>
    </source>
</evidence>
<evidence type="ECO:0000256" key="6">
    <source>
        <dbReference type="SAM" id="Phobius"/>
    </source>
</evidence>
<keyword evidence="3 6" id="KW-0812">Transmembrane</keyword>
<dbReference type="EMBL" id="LR215039">
    <property type="protein sequence ID" value="VEU75916.1"/>
    <property type="molecule type" value="Genomic_DNA"/>
</dbReference>
<evidence type="ECO:0000259" key="7">
    <source>
        <dbReference type="Pfam" id="PF06271"/>
    </source>
</evidence>
<feature type="transmembrane region" description="Helical" evidence="6">
    <location>
        <begin position="12"/>
        <end position="33"/>
    </location>
</feature>
<sequence length="216" mass="26135">MYENSGFWRRFISNLLDFLTSLGVLVGVVYFFLPKNKEDFQNNPIYFYGTILSAIIWVILYFFIIPYFFEQQTIFQRIFKLKVIQKNHTKLSWKQFIIRNLFAGGFWIIIFTFVMILIQISDFNFENNQTVEFVSSFKTKFAQSFISALISYWFLFQFINNVMIIVNKKRLNLIDYISKTRVVIDKFIPLINEQEIKLIPYYSELPTFEYYKNIER</sequence>
<evidence type="ECO:0000313" key="8">
    <source>
        <dbReference type="EMBL" id="VEU75916.1"/>
    </source>
</evidence>
<reference evidence="8 9" key="1">
    <citation type="submission" date="2019-01" db="EMBL/GenBank/DDBJ databases">
        <authorList>
            <consortium name="Pathogen Informatics"/>
        </authorList>
    </citation>
    <scope>NUCLEOTIDE SEQUENCE [LARGE SCALE GENOMIC DNA]</scope>
    <source>
        <strain evidence="8 9">NCTC10179</strain>
    </source>
</reference>
<evidence type="ECO:0000256" key="1">
    <source>
        <dbReference type="ARBA" id="ARBA00004651"/>
    </source>
</evidence>
<evidence type="ECO:0000256" key="2">
    <source>
        <dbReference type="ARBA" id="ARBA00022475"/>
    </source>
</evidence>
<dbReference type="InterPro" id="IPR010432">
    <property type="entry name" value="RDD"/>
</dbReference>
<dbReference type="GO" id="GO:0005886">
    <property type="term" value="C:plasma membrane"/>
    <property type="evidence" value="ECO:0007669"/>
    <property type="project" value="UniProtKB-SubCell"/>
</dbReference>
<dbReference type="KEGG" id="mcou:NCTC10179_00072"/>
<organism evidence="8 9">
    <name type="scientific">Mycoplasmopsis columboralis</name>
    <dbReference type="NCBI Taxonomy" id="171282"/>
    <lineage>
        <taxon>Bacteria</taxon>
        <taxon>Bacillati</taxon>
        <taxon>Mycoplasmatota</taxon>
        <taxon>Mycoplasmoidales</taxon>
        <taxon>Metamycoplasmataceae</taxon>
        <taxon>Mycoplasmopsis</taxon>
    </lineage>
</organism>
<keyword evidence="5 6" id="KW-0472">Membrane</keyword>
<feature type="transmembrane region" description="Helical" evidence="6">
    <location>
        <begin position="45"/>
        <end position="69"/>
    </location>
</feature>
<feature type="transmembrane region" description="Helical" evidence="6">
    <location>
        <begin position="96"/>
        <end position="121"/>
    </location>
</feature>